<accession>A0A1I0U1Q1</accession>
<dbReference type="Gene3D" id="2.10.109.10">
    <property type="entry name" value="Umud Fragment, subunit A"/>
    <property type="match status" value="1"/>
</dbReference>
<evidence type="ECO:0000313" key="4">
    <source>
        <dbReference type="Proteomes" id="UP000198836"/>
    </source>
</evidence>
<dbReference type="InterPro" id="IPR027417">
    <property type="entry name" value="P-loop_NTPase"/>
</dbReference>
<protein>
    <recommendedName>
        <fullName evidence="5">GIY-YIG domain-containing protein</fullName>
    </recommendedName>
</protein>
<name>A0A1I0U1Q1_9SPHI</name>
<dbReference type="CDD" id="cd10439">
    <property type="entry name" value="GIY-YIG_COG3410"/>
    <property type="match status" value="1"/>
</dbReference>
<dbReference type="InterPro" id="IPR003593">
    <property type="entry name" value="AAA+_ATPase"/>
</dbReference>
<dbReference type="RefSeq" id="WP_090986828.1">
    <property type="nucleotide sequence ID" value="NZ_FOJM01000018.1"/>
</dbReference>
<dbReference type="SUPFAM" id="SSF52540">
    <property type="entry name" value="P-loop containing nucleoside triphosphate hydrolases"/>
    <property type="match status" value="1"/>
</dbReference>
<dbReference type="Proteomes" id="UP000198836">
    <property type="component" value="Unassembled WGS sequence"/>
</dbReference>
<sequence length="731" mass="83521">MSMSFELSIDVSEPYDFNTQSLSKIQQNPWVKNQWPLVYFIQNEVMAEAYVGESTNAASRIKNHLANPVKAAVFNKISIIGSDKFNKSATLDIESNLIQYIAAEGTYKLQNGNSGLVNHNYYQQDLYKDLFKEIWKKLLDKKVVSKSLKEIENSELFKYSPYKSLNEDQYLSVLEILEGLTQNNSNSIFVRGSAGTGKTVVATYLLKLLATNILNTDVEEFNDDELREVNYIRNFQLKYPNAKIGLVVAMSSLRESLQQVFKQVPGLKPSMVISPSETFKSKEKYDLLIVDEAHRLRQYKNISWMGAFRQNNQKLGLGDNGNELDWIMANSRNQIFFYDEPQSVKPSDIAGIHFTKLLEDQGTIKLQLNSQMRVQGGENYIKFIDDLLNINREDKTVYRSANYELFYFDSLADLYTELGKKEQHYELCRMVAGYSWPWQSKNNKTAIDIEIDNLSFQWNQTDKDWVNSPNAFKEIGCIHTTQGYDLNYTGVIFGKEIDYNKNTDQIEIDPKQYFDINGKKGIASPADLKSYIINIYKTILYRGIKGSFVYACNPNLATYLKKHIPLFEKEPALRIIPFNQVKPYVNAVPLLDITAAAGNFSDLQIHADFEWVELPFNITPQKGYFVCKVVGESMNKRIPNGAYCLFRQDGGGSRNGKIVLIQSTAIQDADFGSGYTVKEYHSKKVVTDEGWQHNAISLKPLSDDLSYEAIELTEDELTDFKVVGVFERVLT</sequence>
<dbReference type="InterPro" id="IPR014001">
    <property type="entry name" value="Helicase_ATP-bd"/>
</dbReference>
<dbReference type="InterPro" id="IPR018647">
    <property type="entry name" value="SLFN_3-like_DNA/RNA_helicase"/>
</dbReference>
<dbReference type="InterPro" id="IPR015927">
    <property type="entry name" value="Peptidase_S24_S26A/B/C"/>
</dbReference>
<feature type="domain" description="AAA+ ATPase" evidence="1">
    <location>
        <begin position="184"/>
        <end position="363"/>
    </location>
</feature>
<dbReference type="Pfam" id="PF09848">
    <property type="entry name" value="SLFN-g3_helicase"/>
    <property type="match status" value="1"/>
</dbReference>
<keyword evidence="4" id="KW-1185">Reference proteome</keyword>
<evidence type="ECO:0008006" key="5">
    <source>
        <dbReference type="Google" id="ProtNLM"/>
    </source>
</evidence>
<dbReference type="Pfam" id="PF00717">
    <property type="entry name" value="Peptidase_S24"/>
    <property type="match status" value="1"/>
</dbReference>
<dbReference type="EMBL" id="FOJM01000018">
    <property type="protein sequence ID" value="SFA57823.1"/>
    <property type="molecule type" value="Genomic_DNA"/>
</dbReference>
<dbReference type="AlphaFoldDB" id="A0A1I0U1Q1"/>
<dbReference type="InterPro" id="IPR039418">
    <property type="entry name" value="LexA-like"/>
</dbReference>
<feature type="domain" description="Helicase ATP-binding" evidence="2">
    <location>
        <begin position="161"/>
        <end position="350"/>
    </location>
</feature>
<dbReference type="OrthoDB" id="9759819at2"/>
<dbReference type="CDD" id="cd06529">
    <property type="entry name" value="S24_LexA-like"/>
    <property type="match status" value="1"/>
</dbReference>
<dbReference type="Gene3D" id="3.40.50.300">
    <property type="entry name" value="P-loop containing nucleotide triphosphate hydrolases"/>
    <property type="match status" value="1"/>
</dbReference>
<dbReference type="STRING" id="332999.SAMN04488511_11812"/>
<dbReference type="SMART" id="SM00487">
    <property type="entry name" value="DEXDc"/>
    <property type="match status" value="1"/>
</dbReference>
<evidence type="ECO:0000259" key="2">
    <source>
        <dbReference type="SMART" id="SM00487"/>
    </source>
</evidence>
<dbReference type="SMART" id="SM00382">
    <property type="entry name" value="AAA"/>
    <property type="match status" value="1"/>
</dbReference>
<reference evidence="4" key="1">
    <citation type="submission" date="2016-10" db="EMBL/GenBank/DDBJ databases">
        <authorList>
            <person name="Varghese N."/>
            <person name="Submissions S."/>
        </authorList>
    </citation>
    <scope>NUCLEOTIDE SEQUENCE [LARGE SCALE GENOMIC DNA]</scope>
    <source>
        <strain evidence="4">DSM 18130</strain>
    </source>
</reference>
<evidence type="ECO:0000259" key="1">
    <source>
        <dbReference type="SMART" id="SM00382"/>
    </source>
</evidence>
<evidence type="ECO:0000313" key="3">
    <source>
        <dbReference type="EMBL" id="SFA57823.1"/>
    </source>
</evidence>
<dbReference type="SUPFAM" id="SSF51306">
    <property type="entry name" value="LexA/Signal peptidase"/>
    <property type="match status" value="1"/>
</dbReference>
<proteinExistence type="predicted"/>
<dbReference type="InterPro" id="IPR036286">
    <property type="entry name" value="LexA/Signal_pep-like_sf"/>
</dbReference>
<organism evidence="3 4">
    <name type="scientific">Pedobacter suwonensis</name>
    <dbReference type="NCBI Taxonomy" id="332999"/>
    <lineage>
        <taxon>Bacteria</taxon>
        <taxon>Pseudomonadati</taxon>
        <taxon>Bacteroidota</taxon>
        <taxon>Sphingobacteriia</taxon>
        <taxon>Sphingobacteriales</taxon>
        <taxon>Sphingobacteriaceae</taxon>
        <taxon>Pedobacter</taxon>
    </lineage>
</organism>
<gene>
    <name evidence="3" type="ORF">SAMN04488511_11812</name>
</gene>